<proteinExistence type="predicted"/>
<sequence>MFALGGKRFAEWTERTSFETRFFKFGPKTTSMLRPVEQMPLLTTQLEVLVFWSPLIPLLSLGIMSAVTANLLLFDLAVWRFGVKMPMDEMNQKATLSRSYLNWTLLSGSGFQLWHAFGSGMCGRYFLLAFHLAVLNPWATRFLPLQWARQHFWAEAEKAVVMESIELASQG</sequence>
<dbReference type="EMBL" id="CAXAMM010038873">
    <property type="protein sequence ID" value="CAK9081633.1"/>
    <property type="molecule type" value="Genomic_DNA"/>
</dbReference>
<name>A0ABP0Q1A1_9DINO</name>
<keyword evidence="1" id="KW-0472">Membrane</keyword>
<protein>
    <submittedName>
        <fullName evidence="2">Uncharacterized protein</fullName>
    </submittedName>
</protein>
<comment type="caution">
    <text evidence="2">The sequence shown here is derived from an EMBL/GenBank/DDBJ whole genome shotgun (WGS) entry which is preliminary data.</text>
</comment>
<feature type="transmembrane region" description="Helical" evidence="1">
    <location>
        <begin position="55"/>
        <end position="79"/>
    </location>
</feature>
<evidence type="ECO:0000313" key="2">
    <source>
        <dbReference type="EMBL" id="CAK9081633.1"/>
    </source>
</evidence>
<dbReference type="Proteomes" id="UP001642464">
    <property type="component" value="Unassembled WGS sequence"/>
</dbReference>
<keyword evidence="1" id="KW-1133">Transmembrane helix</keyword>
<evidence type="ECO:0000313" key="3">
    <source>
        <dbReference type="Proteomes" id="UP001642464"/>
    </source>
</evidence>
<keyword evidence="1" id="KW-0812">Transmembrane</keyword>
<keyword evidence="3" id="KW-1185">Reference proteome</keyword>
<evidence type="ECO:0000256" key="1">
    <source>
        <dbReference type="SAM" id="Phobius"/>
    </source>
</evidence>
<accession>A0ABP0Q1A1</accession>
<organism evidence="2 3">
    <name type="scientific">Durusdinium trenchii</name>
    <dbReference type="NCBI Taxonomy" id="1381693"/>
    <lineage>
        <taxon>Eukaryota</taxon>
        <taxon>Sar</taxon>
        <taxon>Alveolata</taxon>
        <taxon>Dinophyceae</taxon>
        <taxon>Suessiales</taxon>
        <taxon>Symbiodiniaceae</taxon>
        <taxon>Durusdinium</taxon>
    </lineage>
</organism>
<gene>
    <name evidence="2" type="ORF">SCF082_LOCUS38840</name>
</gene>
<reference evidence="2 3" key="1">
    <citation type="submission" date="2024-02" db="EMBL/GenBank/DDBJ databases">
        <authorList>
            <person name="Chen Y."/>
            <person name="Shah S."/>
            <person name="Dougan E. K."/>
            <person name="Thang M."/>
            <person name="Chan C."/>
        </authorList>
    </citation>
    <scope>NUCLEOTIDE SEQUENCE [LARGE SCALE GENOMIC DNA]</scope>
</reference>